<accession>A0AAV7UST5</accession>
<dbReference type="EMBL" id="JANPWB010000004">
    <property type="protein sequence ID" value="KAJ1191019.1"/>
    <property type="molecule type" value="Genomic_DNA"/>
</dbReference>
<keyword evidence="3" id="KW-1185">Reference proteome</keyword>
<feature type="compositionally biased region" description="Basic and acidic residues" evidence="1">
    <location>
        <begin position="86"/>
        <end position="95"/>
    </location>
</feature>
<feature type="region of interest" description="Disordered" evidence="1">
    <location>
        <begin position="1"/>
        <end position="169"/>
    </location>
</feature>
<protein>
    <submittedName>
        <fullName evidence="2">Uncharacterized protein</fullName>
    </submittedName>
</protein>
<sequence length="212" mass="22652">MSPTQPVKTQPWGANVHPPPWQEAQGLLLRPHGGAEHQHSPARLLRPSTFGCQPPRGLQGEKPGDVAYGCASTKPCGTAQKPRGRQKTEESRKEAAAPPLQPQEHPYARPLPHKATGAGARPYATPAGRAALTTSAGGPPCLRPPPQPAAPPESGAANFTPGRRSRPEKCRRIAPAQWSITKWRPFAGQPSHAPLELILMKSANVLVDFFGL</sequence>
<gene>
    <name evidence="2" type="ORF">NDU88_000336</name>
</gene>
<evidence type="ECO:0000313" key="3">
    <source>
        <dbReference type="Proteomes" id="UP001066276"/>
    </source>
</evidence>
<name>A0AAV7UST5_PLEWA</name>
<comment type="caution">
    <text evidence="2">The sequence shown here is derived from an EMBL/GenBank/DDBJ whole genome shotgun (WGS) entry which is preliminary data.</text>
</comment>
<evidence type="ECO:0000313" key="2">
    <source>
        <dbReference type="EMBL" id="KAJ1191019.1"/>
    </source>
</evidence>
<evidence type="ECO:0000256" key="1">
    <source>
        <dbReference type="SAM" id="MobiDB-lite"/>
    </source>
</evidence>
<proteinExistence type="predicted"/>
<reference evidence="2" key="1">
    <citation type="journal article" date="2022" name="bioRxiv">
        <title>Sequencing and chromosome-scale assembly of the giantPleurodeles waltlgenome.</title>
        <authorList>
            <person name="Brown T."/>
            <person name="Elewa A."/>
            <person name="Iarovenko S."/>
            <person name="Subramanian E."/>
            <person name="Araus A.J."/>
            <person name="Petzold A."/>
            <person name="Susuki M."/>
            <person name="Suzuki K.-i.T."/>
            <person name="Hayashi T."/>
            <person name="Toyoda A."/>
            <person name="Oliveira C."/>
            <person name="Osipova E."/>
            <person name="Leigh N.D."/>
            <person name="Simon A."/>
            <person name="Yun M.H."/>
        </authorList>
    </citation>
    <scope>NUCLEOTIDE SEQUENCE</scope>
    <source>
        <strain evidence="2">20211129_DDA</strain>
        <tissue evidence="2">Liver</tissue>
    </source>
</reference>
<dbReference type="Proteomes" id="UP001066276">
    <property type="component" value="Chromosome 2_2"/>
</dbReference>
<organism evidence="2 3">
    <name type="scientific">Pleurodeles waltl</name>
    <name type="common">Iberian ribbed newt</name>
    <dbReference type="NCBI Taxonomy" id="8319"/>
    <lineage>
        <taxon>Eukaryota</taxon>
        <taxon>Metazoa</taxon>
        <taxon>Chordata</taxon>
        <taxon>Craniata</taxon>
        <taxon>Vertebrata</taxon>
        <taxon>Euteleostomi</taxon>
        <taxon>Amphibia</taxon>
        <taxon>Batrachia</taxon>
        <taxon>Caudata</taxon>
        <taxon>Salamandroidea</taxon>
        <taxon>Salamandridae</taxon>
        <taxon>Pleurodelinae</taxon>
        <taxon>Pleurodeles</taxon>
    </lineage>
</organism>
<dbReference type="AlphaFoldDB" id="A0AAV7UST5"/>
<feature type="compositionally biased region" description="Pro residues" evidence="1">
    <location>
        <begin position="141"/>
        <end position="151"/>
    </location>
</feature>